<keyword evidence="2" id="KW-0067">ATP-binding</keyword>
<evidence type="ECO:0000259" key="3">
    <source>
        <dbReference type="PROSITE" id="PS50975"/>
    </source>
</evidence>
<dbReference type="InterPro" id="IPR016102">
    <property type="entry name" value="Succinyl-CoA_synth-like"/>
</dbReference>
<comment type="caution">
    <text evidence="4">The sequence shown here is derived from an EMBL/GenBank/DDBJ whole genome shotgun (WGS) entry which is preliminary data.</text>
</comment>
<dbReference type="GO" id="GO:0005524">
    <property type="term" value="F:ATP binding"/>
    <property type="evidence" value="ECO:0007669"/>
    <property type="project" value="UniProtKB-UniRule"/>
</dbReference>
<dbReference type="GO" id="GO:0006099">
    <property type="term" value="P:tricarboxylic acid cycle"/>
    <property type="evidence" value="ECO:0007669"/>
    <property type="project" value="UniProtKB-KW"/>
</dbReference>
<dbReference type="PROSITE" id="PS50975">
    <property type="entry name" value="ATP_GRASP"/>
    <property type="match status" value="1"/>
</dbReference>
<dbReference type="SUPFAM" id="SSF51735">
    <property type="entry name" value="NAD(P)-binding Rossmann-fold domains"/>
    <property type="match status" value="1"/>
</dbReference>
<protein>
    <submittedName>
        <fullName evidence="4">Acyl-CoA synthetase</fullName>
    </submittedName>
</protein>
<dbReference type="SUPFAM" id="SSF56059">
    <property type="entry name" value="Glutathione synthetase ATP-binding domain-like"/>
    <property type="match status" value="1"/>
</dbReference>
<dbReference type="Pfam" id="PF13380">
    <property type="entry name" value="CoA_binding_2"/>
    <property type="match status" value="1"/>
</dbReference>
<dbReference type="AlphaFoldDB" id="A0A916QWR7"/>
<dbReference type="PANTHER" id="PTHR42793:SF4">
    <property type="entry name" value="BLL6376 PROTEIN"/>
    <property type="match status" value="1"/>
</dbReference>
<dbReference type="Gene3D" id="3.40.50.720">
    <property type="entry name" value="NAD(P)-binding Rossmann-like Domain"/>
    <property type="match status" value="1"/>
</dbReference>
<dbReference type="Gene3D" id="3.30.470.20">
    <property type="entry name" value="ATP-grasp fold, B domain"/>
    <property type="match status" value="1"/>
</dbReference>
<evidence type="ECO:0000256" key="2">
    <source>
        <dbReference type="PROSITE-ProRule" id="PRU00409"/>
    </source>
</evidence>
<sequence>MILQRLFSPKSIAIIGGGAWCEAVADQAQRLGFQGAIYPVHPKGKPLGGLASYTSLQDLPEPPDACFIGVNRHATLDIVAELSALDAGGAICFASGFSEADHEDAAGSDLQAQLVAAAGRMPVLGPNCYGMINYLDSAILWPDQHGGGPVDSGVAIVMQSSNMAVNITMQQRGLPVAAVACAGNQAQTGMAEIGAHFLEDPRITALGLHIEGFNDIRAYEALAQRAAALGKPIVALKVGKSDQAKAATISHTASLAGEDAGATALLKRLNIARVDSLPAFLETLKLLHFTGPLPCADIASISCSGGEASLAADTAHGTPVSFPPLTKSQTKNLRAALGPMVALANPLDYHTYIWRDTQAMAKAWGAMMEPHLALTLLVVDFPRADKCSDADWDCAIDAAGLAKAQTGAAVAVVTTLPENLSETIAARLVAKGVIPMLGLRETVEAVAAAASYALPSDQPVLLPTASAVAHTLTEAEAKQALKDHGLRIPKALQARSCDEAAAQAETIGFPVVLKGVGIAHKSEAGAVALNLTDAASVRGAADAMPCDSFLVEEMVTGTVAELLVGVVKDPAHGFVLTLGAGGILTELLEDSASLLIPSTRAEMAEALDTLKISKMLRGFRNAPAADMTALLDAVEAVQNYVLANAQGLEEVEINPLICTPTDAIAADALLRRQVCTATDNTTQTQTDEKALT</sequence>
<reference evidence="4" key="1">
    <citation type="journal article" date="2014" name="Int. J. Syst. Evol. Microbiol.">
        <title>Complete genome sequence of Corynebacterium casei LMG S-19264T (=DSM 44701T), isolated from a smear-ripened cheese.</title>
        <authorList>
            <consortium name="US DOE Joint Genome Institute (JGI-PGF)"/>
            <person name="Walter F."/>
            <person name="Albersmeier A."/>
            <person name="Kalinowski J."/>
            <person name="Ruckert C."/>
        </authorList>
    </citation>
    <scope>NUCLEOTIDE SEQUENCE</scope>
    <source>
        <strain evidence="4">CGMCC 1.15880</strain>
    </source>
</reference>
<dbReference type="InterPro" id="IPR011761">
    <property type="entry name" value="ATP-grasp"/>
</dbReference>
<dbReference type="Proteomes" id="UP000628017">
    <property type="component" value="Unassembled WGS sequence"/>
</dbReference>
<dbReference type="InterPro" id="IPR013815">
    <property type="entry name" value="ATP_grasp_subdomain_1"/>
</dbReference>
<dbReference type="Gene3D" id="3.30.1490.20">
    <property type="entry name" value="ATP-grasp fold, A domain"/>
    <property type="match status" value="1"/>
</dbReference>
<gene>
    <name evidence="4" type="ORF">GCM10011498_17020</name>
</gene>
<dbReference type="PANTHER" id="PTHR42793">
    <property type="entry name" value="COA BINDING DOMAIN CONTAINING PROTEIN"/>
    <property type="match status" value="1"/>
</dbReference>
<dbReference type="SMART" id="SM00881">
    <property type="entry name" value="CoA_binding"/>
    <property type="match status" value="1"/>
</dbReference>
<dbReference type="SUPFAM" id="SSF52210">
    <property type="entry name" value="Succinyl-CoA synthetase domains"/>
    <property type="match status" value="2"/>
</dbReference>
<dbReference type="InterPro" id="IPR003781">
    <property type="entry name" value="CoA-bd"/>
</dbReference>
<reference evidence="4" key="2">
    <citation type="submission" date="2020-09" db="EMBL/GenBank/DDBJ databases">
        <authorList>
            <person name="Sun Q."/>
            <person name="Zhou Y."/>
        </authorList>
    </citation>
    <scope>NUCLEOTIDE SEQUENCE</scope>
    <source>
        <strain evidence="4">CGMCC 1.15880</strain>
    </source>
</reference>
<keyword evidence="2" id="KW-0547">Nucleotide-binding</keyword>
<dbReference type="Pfam" id="PF13607">
    <property type="entry name" value="Succ_CoA_lig"/>
    <property type="match status" value="1"/>
</dbReference>
<dbReference type="InterPro" id="IPR036291">
    <property type="entry name" value="NAD(P)-bd_dom_sf"/>
</dbReference>
<keyword evidence="5" id="KW-1185">Reference proteome</keyword>
<evidence type="ECO:0000313" key="4">
    <source>
        <dbReference type="EMBL" id="GGA17049.1"/>
    </source>
</evidence>
<accession>A0A916QWR7</accession>
<feature type="domain" description="ATP-grasp" evidence="3">
    <location>
        <begin position="478"/>
        <end position="692"/>
    </location>
</feature>
<dbReference type="GO" id="GO:0046872">
    <property type="term" value="F:metal ion binding"/>
    <property type="evidence" value="ECO:0007669"/>
    <property type="project" value="InterPro"/>
</dbReference>
<name>A0A916QWR7_9RHOB</name>
<dbReference type="Pfam" id="PF13549">
    <property type="entry name" value="ATP-grasp_5"/>
    <property type="match status" value="1"/>
</dbReference>
<dbReference type="RefSeq" id="WP_188673365.1">
    <property type="nucleotide sequence ID" value="NZ_BMKA01000002.1"/>
</dbReference>
<evidence type="ECO:0000256" key="1">
    <source>
        <dbReference type="ARBA" id="ARBA00022532"/>
    </source>
</evidence>
<dbReference type="InterPro" id="IPR032875">
    <property type="entry name" value="Succ_CoA_lig_flav_dom"/>
</dbReference>
<dbReference type="EMBL" id="BMKA01000002">
    <property type="protein sequence ID" value="GGA17049.1"/>
    <property type="molecule type" value="Genomic_DNA"/>
</dbReference>
<proteinExistence type="predicted"/>
<keyword evidence="1" id="KW-0816">Tricarboxylic acid cycle</keyword>
<organism evidence="4 5">
    <name type="scientific">Neptunicoccus cionae</name>
    <dbReference type="NCBI Taxonomy" id="2035344"/>
    <lineage>
        <taxon>Bacteria</taxon>
        <taxon>Pseudomonadati</taxon>
        <taxon>Pseudomonadota</taxon>
        <taxon>Alphaproteobacteria</taxon>
        <taxon>Rhodobacterales</taxon>
        <taxon>Paracoccaceae</taxon>
        <taxon>Neptunicoccus</taxon>
    </lineage>
</organism>
<dbReference type="Gene3D" id="3.40.50.261">
    <property type="entry name" value="Succinyl-CoA synthetase domains"/>
    <property type="match status" value="2"/>
</dbReference>
<evidence type="ECO:0000313" key="5">
    <source>
        <dbReference type="Proteomes" id="UP000628017"/>
    </source>
</evidence>